<organism evidence="7 8">
    <name type="scientific">Candidatus Woesebacteria bacterium GW2011_GWB1_38_8</name>
    <dbReference type="NCBI Taxonomy" id="1618570"/>
    <lineage>
        <taxon>Bacteria</taxon>
        <taxon>Candidatus Woeseibacteriota</taxon>
    </lineage>
</organism>
<evidence type="ECO:0000256" key="3">
    <source>
        <dbReference type="ARBA" id="ARBA00022692"/>
    </source>
</evidence>
<name>A0A0G0NJW9_9BACT</name>
<keyword evidence="5 6" id="KW-0472">Membrane</keyword>
<keyword evidence="3 6" id="KW-0812">Transmembrane</keyword>
<proteinExistence type="predicted"/>
<feature type="transmembrane region" description="Helical" evidence="6">
    <location>
        <begin position="222"/>
        <end position="246"/>
    </location>
</feature>
<dbReference type="Proteomes" id="UP000034081">
    <property type="component" value="Unassembled WGS sequence"/>
</dbReference>
<feature type="transmembrane region" description="Helical" evidence="6">
    <location>
        <begin position="128"/>
        <end position="148"/>
    </location>
</feature>
<feature type="transmembrane region" description="Helical" evidence="6">
    <location>
        <begin position="392"/>
        <end position="413"/>
    </location>
</feature>
<keyword evidence="4 6" id="KW-1133">Transmembrane helix</keyword>
<dbReference type="Pfam" id="PF01943">
    <property type="entry name" value="Polysacc_synt"/>
    <property type="match status" value="1"/>
</dbReference>
<dbReference type="GO" id="GO:0005886">
    <property type="term" value="C:plasma membrane"/>
    <property type="evidence" value="ECO:0007669"/>
    <property type="project" value="UniProtKB-SubCell"/>
</dbReference>
<feature type="transmembrane region" description="Helical" evidence="6">
    <location>
        <begin position="56"/>
        <end position="81"/>
    </location>
</feature>
<keyword evidence="2" id="KW-1003">Cell membrane</keyword>
<feature type="transmembrane region" description="Helical" evidence="6">
    <location>
        <begin position="367"/>
        <end position="386"/>
    </location>
</feature>
<evidence type="ECO:0000256" key="6">
    <source>
        <dbReference type="SAM" id="Phobius"/>
    </source>
</evidence>
<evidence type="ECO:0000313" key="7">
    <source>
        <dbReference type="EMBL" id="KKQ86184.1"/>
    </source>
</evidence>
<evidence type="ECO:0000256" key="1">
    <source>
        <dbReference type="ARBA" id="ARBA00004651"/>
    </source>
</evidence>
<feature type="transmembrane region" description="Helical" evidence="6">
    <location>
        <begin position="339"/>
        <end position="360"/>
    </location>
</feature>
<dbReference type="PANTHER" id="PTHR30250:SF28">
    <property type="entry name" value="POLYSACCHARIDE BIOSYNTHESIS PROTEIN"/>
    <property type="match status" value="1"/>
</dbReference>
<dbReference type="InterPro" id="IPR050833">
    <property type="entry name" value="Poly_Biosynth_Transport"/>
</dbReference>
<comment type="caution">
    <text evidence="7">The sequence shown here is derived from an EMBL/GenBank/DDBJ whole genome shotgun (WGS) entry which is preliminary data.</text>
</comment>
<comment type="subcellular location">
    <subcellularLocation>
        <location evidence="1">Cell membrane</location>
        <topology evidence="1">Multi-pass membrane protein</topology>
    </subcellularLocation>
</comment>
<dbReference type="EMBL" id="LBVL01000001">
    <property type="protein sequence ID" value="KKQ86184.1"/>
    <property type="molecule type" value="Genomic_DNA"/>
</dbReference>
<reference evidence="7 8" key="1">
    <citation type="journal article" date="2015" name="Nature">
        <title>rRNA introns, odd ribosomes, and small enigmatic genomes across a large radiation of phyla.</title>
        <authorList>
            <person name="Brown C.T."/>
            <person name="Hug L.A."/>
            <person name="Thomas B.C."/>
            <person name="Sharon I."/>
            <person name="Castelle C.J."/>
            <person name="Singh A."/>
            <person name="Wilkins M.J."/>
            <person name="Williams K.H."/>
            <person name="Banfield J.F."/>
        </authorList>
    </citation>
    <scope>NUCLEOTIDE SEQUENCE [LARGE SCALE GENOMIC DNA]</scope>
</reference>
<feature type="transmembrane region" description="Helical" evidence="6">
    <location>
        <begin position="258"/>
        <end position="285"/>
    </location>
</feature>
<feature type="transmembrane region" description="Helical" evidence="6">
    <location>
        <begin position="20"/>
        <end position="44"/>
    </location>
</feature>
<protein>
    <submittedName>
        <fullName evidence="7">Polysaccharide biosynthesis protein</fullName>
    </submittedName>
</protein>
<accession>A0A0G0NJW9</accession>
<feature type="transmembrane region" description="Helical" evidence="6">
    <location>
        <begin position="297"/>
        <end position="319"/>
    </location>
</feature>
<evidence type="ECO:0000256" key="2">
    <source>
        <dbReference type="ARBA" id="ARBA00022475"/>
    </source>
</evidence>
<evidence type="ECO:0000256" key="4">
    <source>
        <dbReference type="ARBA" id="ARBA00022989"/>
    </source>
</evidence>
<evidence type="ECO:0000313" key="8">
    <source>
        <dbReference type="Proteomes" id="UP000034081"/>
    </source>
</evidence>
<feature type="transmembrane region" description="Helical" evidence="6">
    <location>
        <begin position="168"/>
        <end position="201"/>
    </location>
</feature>
<dbReference type="PANTHER" id="PTHR30250">
    <property type="entry name" value="PST FAMILY PREDICTED COLANIC ACID TRANSPORTER"/>
    <property type="match status" value="1"/>
</dbReference>
<evidence type="ECO:0000256" key="5">
    <source>
        <dbReference type="ARBA" id="ARBA00023136"/>
    </source>
</evidence>
<feature type="transmembrane region" description="Helical" evidence="6">
    <location>
        <begin position="101"/>
        <end position="121"/>
    </location>
</feature>
<dbReference type="STRING" id="1618570.UT08_C0001G0050"/>
<dbReference type="AlphaFoldDB" id="A0A0G0NJW9"/>
<gene>
    <name evidence="7" type="ORF">UT08_C0001G0050</name>
</gene>
<dbReference type="InterPro" id="IPR002797">
    <property type="entry name" value="Polysacc_synth"/>
</dbReference>
<sequence length="417" mass="46955">MRKFFNFKVSGKDIISHPLFSGSMVMIVGSNIANLMAYFYHVIMGRMLGPGSYGELSAVISIIAIILSIFNFLGIVIVKFVSSSDKDELKSLFAWLTNKALIASSLLAILLLILTPFLSRFLHTEIKILVLIIPITVFGIYSFVYRAFLQGLLKFKEFVYSLNSDFFTRLFLGLILVYLGLSTFGAVVAITMAFFVSFLFSRKYLGDFAARSVKKFSKQNELFKYSAPVLVSSLAVNSMLSVDVILVKHFLESHQAGIYASLATLGKIIFYGASPVSWVMFPMVSKSEQKGGNYKKIFVMSLFLTLAIAMGVNLIYLLFPEISIKMLYGVKYLEGKVYLFLFGIYMAIFTLSSLFLNYFLSRNKTKVVYFALIASVIQIVGIWYYHENIRSVISVSILASAIFLILIFGYFLAERKK</sequence>